<feature type="domain" description="AB hydrolase-1" evidence="2">
    <location>
        <begin position="128"/>
        <end position="378"/>
    </location>
</feature>
<dbReference type="InterPro" id="IPR029058">
    <property type="entry name" value="AB_hydrolase_fold"/>
</dbReference>
<dbReference type="SUPFAM" id="SSF53474">
    <property type="entry name" value="alpha/beta-Hydrolases"/>
    <property type="match status" value="1"/>
</dbReference>
<sequence>MRAARRLSLRSSLRSSPQSTQGAPRTWRDAGLAGSTRRLGGQPPRRSGGATTQLTTSDRGENAASEPAVELEELGGSPGALAWPREPDGWVLADDGAALATYVHEPARLPAPRWRERLAGRRPAPPTVVLVHGWTLTAAVWDRTVAVLTEQRPDVRVVRYDQRGHGSSAARGPLAPAARPIAAISRLADDLAAVVDTCAPEGPLVVVGHSMGGMALLSASARVPGLLGARTRGLVLVSTSAGGLSSAGRPLVPLMAALARLPQDVLVPRAPRLLAQRTNYGPGVDPRLVADTMRAMGRVSGRTTGEWFSALMAHDESAALPLLAAAGTPVRVVVGDHDRLTPTSHAQALVDALPKAHLRVVAGTGHMMLVERPDVIAAEVGALLG</sequence>
<dbReference type="EMBL" id="QGDQ01000002">
    <property type="protein sequence ID" value="PWJ55871.1"/>
    <property type="molecule type" value="Genomic_DNA"/>
</dbReference>
<proteinExistence type="predicted"/>
<reference evidence="3 4" key="1">
    <citation type="submission" date="2018-03" db="EMBL/GenBank/DDBJ databases">
        <title>Genomic Encyclopedia of Archaeal and Bacterial Type Strains, Phase II (KMG-II): from individual species to whole genera.</title>
        <authorList>
            <person name="Goeker M."/>
        </authorList>
    </citation>
    <scope>NUCLEOTIDE SEQUENCE [LARGE SCALE GENOMIC DNA]</scope>
    <source>
        <strain evidence="3 4">DSM 44889</strain>
    </source>
</reference>
<evidence type="ECO:0000313" key="4">
    <source>
        <dbReference type="Proteomes" id="UP000245469"/>
    </source>
</evidence>
<keyword evidence="4" id="KW-1185">Reference proteome</keyword>
<comment type="caution">
    <text evidence="3">The sequence shown here is derived from an EMBL/GenBank/DDBJ whole genome shotgun (WGS) entry which is preliminary data.</text>
</comment>
<dbReference type="Proteomes" id="UP000245469">
    <property type="component" value="Unassembled WGS sequence"/>
</dbReference>
<dbReference type="PANTHER" id="PTHR43433">
    <property type="entry name" value="HYDROLASE, ALPHA/BETA FOLD FAMILY PROTEIN"/>
    <property type="match status" value="1"/>
</dbReference>
<evidence type="ECO:0000259" key="2">
    <source>
        <dbReference type="Pfam" id="PF12697"/>
    </source>
</evidence>
<accession>A0A316AE24</accession>
<dbReference type="InterPro" id="IPR000073">
    <property type="entry name" value="AB_hydrolase_1"/>
</dbReference>
<keyword evidence="3" id="KW-0378">Hydrolase</keyword>
<dbReference type="AlphaFoldDB" id="A0A316AE24"/>
<evidence type="ECO:0000256" key="1">
    <source>
        <dbReference type="SAM" id="MobiDB-lite"/>
    </source>
</evidence>
<dbReference type="Gene3D" id="3.40.50.1820">
    <property type="entry name" value="alpha/beta hydrolase"/>
    <property type="match status" value="1"/>
</dbReference>
<evidence type="ECO:0000313" key="3">
    <source>
        <dbReference type="EMBL" id="PWJ55871.1"/>
    </source>
</evidence>
<feature type="region of interest" description="Disordered" evidence="1">
    <location>
        <begin position="1"/>
        <end position="65"/>
    </location>
</feature>
<dbReference type="Pfam" id="PF12697">
    <property type="entry name" value="Abhydrolase_6"/>
    <property type="match status" value="1"/>
</dbReference>
<gene>
    <name evidence="3" type="ORF">BXY45_102239</name>
</gene>
<dbReference type="OrthoDB" id="5422338at2"/>
<dbReference type="PRINTS" id="PR00111">
    <property type="entry name" value="ABHYDROLASE"/>
</dbReference>
<protein>
    <submittedName>
        <fullName evidence="3">Alpha-beta hydrolase superfamily lysophospholipase</fullName>
    </submittedName>
</protein>
<organism evidence="3 4">
    <name type="scientific">Quadrisphaera granulorum</name>
    <dbReference type="NCBI Taxonomy" id="317664"/>
    <lineage>
        <taxon>Bacteria</taxon>
        <taxon>Bacillati</taxon>
        <taxon>Actinomycetota</taxon>
        <taxon>Actinomycetes</taxon>
        <taxon>Kineosporiales</taxon>
        <taxon>Kineosporiaceae</taxon>
        <taxon>Quadrisphaera</taxon>
    </lineage>
</organism>
<name>A0A316AE24_9ACTN</name>
<dbReference type="PANTHER" id="PTHR43433:SF1">
    <property type="entry name" value="BLL5160 PROTEIN"/>
    <property type="match status" value="1"/>
</dbReference>
<dbReference type="InterPro" id="IPR050471">
    <property type="entry name" value="AB_hydrolase"/>
</dbReference>
<dbReference type="RefSeq" id="WP_109772911.1">
    <property type="nucleotide sequence ID" value="NZ_QGDQ01000002.1"/>
</dbReference>
<dbReference type="GO" id="GO:0016787">
    <property type="term" value="F:hydrolase activity"/>
    <property type="evidence" value="ECO:0007669"/>
    <property type="project" value="UniProtKB-KW"/>
</dbReference>